<comment type="catalytic activity">
    <reaction evidence="6">
        <text>Fe-coproporphyrin III + 2 H(+) = coproporphyrin III + Fe(2+)</text>
        <dbReference type="Rhea" id="RHEA:49572"/>
        <dbReference type="ChEBI" id="CHEBI:15378"/>
        <dbReference type="ChEBI" id="CHEBI:29033"/>
        <dbReference type="ChEBI" id="CHEBI:68438"/>
        <dbReference type="ChEBI" id="CHEBI:131725"/>
        <dbReference type="EC" id="4.99.1.9"/>
    </reaction>
    <physiologicalReaction direction="right-to-left" evidence="6">
        <dbReference type="Rhea" id="RHEA:49574"/>
    </physiologicalReaction>
</comment>
<dbReference type="UniPathway" id="UPA00252">
    <property type="reaction ID" value="UER00325"/>
</dbReference>
<dbReference type="EC" id="4.98.1.1" evidence="7"/>
<keyword evidence="4 7" id="KW-0456">Lyase</keyword>
<evidence type="ECO:0000256" key="7">
    <source>
        <dbReference type="HAMAP-Rule" id="MF_00323"/>
    </source>
</evidence>
<dbReference type="GO" id="GO:0004325">
    <property type="term" value="F:ferrochelatase activity"/>
    <property type="evidence" value="ECO:0007669"/>
    <property type="project" value="UniProtKB-UniRule"/>
</dbReference>
<keyword evidence="3 7" id="KW-0350">Heme biosynthesis</keyword>
<keyword evidence="5 7" id="KW-0627">Porphyrin biosynthesis</keyword>
<dbReference type="NCBIfam" id="TIGR00109">
    <property type="entry name" value="hemH"/>
    <property type="match status" value="1"/>
</dbReference>
<sequence length="363" mass="40083">MPPGHSGAVVSEALHRTGILLVNLGTPDAPEPAAVRRYLREFLSDPRVIDINPVGRWLLLNLVILPTRPQRSAAAYRQIWTDAGSPLLTHSLALVAALRERIPNFPIELGMRYGNPSIESGLTRLRERSCDQIVVVPLYPHYASSSTGSTAEKVYRSAAKLWNTPYLTLVPPFYVHPAFISAFTEVARARLDALAPDHVLFSFHGLPERQVIASADPKLCVVQPDCCERLVDGNRNCYRAQCFATAKALARSLDLGPDHGVEQRWSISFQSRLGRTPWIKPYTDEVVPTLAKRGVRRLAVMCPAFVADCLETLEEIGMRARDDFAAAGGETLELIPSLNSSPAWISALETMITEQLPSSARQR</sequence>
<protein>
    <recommendedName>
        <fullName evidence="7">Ferrochelatase</fullName>
        <ecNumber evidence="7">4.98.1.1</ecNumber>
    </recommendedName>
    <alternativeName>
        <fullName evidence="7">Heme synthase</fullName>
    </alternativeName>
    <alternativeName>
        <fullName evidence="7">Protoheme ferro-lyase</fullName>
    </alternativeName>
</protein>
<name>A0A2S9Y7T6_9BACT</name>
<evidence type="ECO:0000256" key="8">
    <source>
        <dbReference type="RuleBase" id="RU004185"/>
    </source>
</evidence>
<dbReference type="CDD" id="cd00419">
    <property type="entry name" value="Ferrochelatase_C"/>
    <property type="match status" value="1"/>
</dbReference>
<dbReference type="InterPro" id="IPR033659">
    <property type="entry name" value="Ferrochelatase_N"/>
</dbReference>
<comment type="catalytic activity">
    <reaction evidence="7">
        <text>heme b + 2 H(+) = protoporphyrin IX + Fe(2+)</text>
        <dbReference type="Rhea" id="RHEA:22584"/>
        <dbReference type="ChEBI" id="CHEBI:15378"/>
        <dbReference type="ChEBI" id="CHEBI:29033"/>
        <dbReference type="ChEBI" id="CHEBI:57306"/>
        <dbReference type="ChEBI" id="CHEBI:60344"/>
        <dbReference type="EC" id="4.98.1.1"/>
    </reaction>
</comment>
<accession>A0A2S9Y7T6</accession>
<dbReference type="Proteomes" id="UP000238823">
    <property type="component" value="Unassembled WGS sequence"/>
</dbReference>
<evidence type="ECO:0000256" key="1">
    <source>
        <dbReference type="ARBA" id="ARBA00007718"/>
    </source>
</evidence>
<dbReference type="InterPro" id="IPR033644">
    <property type="entry name" value="Ferrochelatase_C"/>
</dbReference>
<dbReference type="GO" id="GO:0046872">
    <property type="term" value="F:metal ion binding"/>
    <property type="evidence" value="ECO:0007669"/>
    <property type="project" value="UniProtKB-KW"/>
</dbReference>
<dbReference type="PANTHER" id="PTHR11108">
    <property type="entry name" value="FERROCHELATASE"/>
    <property type="match status" value="1"/>
</dbReference>
<comment type="caution">
    <text evidence="9">The sequence shown here is derived from an EMBL/GenBank/DDBJ whole genome shotgun (WGS) entry which is preliminary data.</text>
</comment>
<feature type="binding site" evidence="7">
    <location>
        <position position="311"/>
    </location>
    <ligand>
        <name>Fe(2+)</name>
        <dbReference type="ChEBI" id="CHEBI:29033"/>
    </ligand>
</feature>
<proteinExistence type="inferred from homology"/>
<comment type="function">
    <text evidence="7">Catalyzes the ferrous insertion into protoporphyrin IX.</text>
</comment>
<evidence type="ECO:0000313" key="10">
    <source>
        <dbReference type="Proteomes" id="UP000238823"/>
    </source>
</evidence>
<evidence type="ECO:0000256" key="4">
    <source>
        <dbReference type="ARBA" id="ARBA00023239"/>
    </source>
</evidence>
<dbReference type="InterPro" id="IPR001015">
    <property type="entry name" value="Ferrochelatase"/>
</dbReference>
<dbReference type="Gene3D" id="3.40.50.1400">
    <property type="match status" value="2"/>
</dbReference>
<comment type="subcellular location">
    <subcellularLocation>
        <location evidence="7">Cytoplasm</location>
    </subcellularLocation>
</comment>
<keyword evidence="7" id="KW-0963">Cytoplasm</keyword>
<dbReference type="AlphaFoldDB" id="A0A2S9Y7T6"/>
<keyword evidence="2 7" id="KW-0408">Iron</keyword>
<keyword evidence="7" id="KW-0479">Metal-binding</keyword>
<evidence type="ECO:0000256" key="6">
    <source>
        <dbReference type="ARBA" id="ARBA00024536"/>
    </source>
</evidence>
<evidence type="ECO:0000256" key="2">
    <source>
        <dbReference type="ARBA" id="ARBA00023004"/>
    </source>
</evidence>
<dbReference type="GO" id="GO:0005737">
    <property type="term" value="C:cytoplasm"/>
    <property type="evidence" value="ECO:0007669"/>
    <property type="project" value="UniProtKB-SubCell"/>
</dbReference>
<reference evidence="9 10" key="1">
    <citation type="submission" date="2018-03" db="EMBL/GenBank/DDBJ databases">
        <title>Draft Genome Sequences of the Obligatory Marine Myxobacteria Enhygromyxa salina SWB007.</title>
        <authorList>
            <person name="Poehlein A."/>
            <person name="Moghaddam J.A."/>
            <person name="Harms H."/>
            <person name="Alanjari M."/>
            <person name="Koenig G.M."/>
            <person name="Daniel R."/>
            <person name="Schaeberle T.F."/>
        </authorList>
    </citation>
    <scope>NUCLEOTIDE SEQUENCE [LARGE SCALE GENOMIC DNA]</scope>
    <source>
        <strain evidence="9 10">SWB007</strain>
    </source>
</reference>
<comment type="similarity">
    <text evidence="1 7 8">Belongs to the ferrochelatase family.</text>
</comment>
<dbReference type="GO" id="GO:0006783">
    <property type="term" value="P:heme biosynthetic process"/>
    <property type="evidence" value="ECO:0007669"/>
    <property type="project" value="UniProtKB-UniRule"/>
</dbReference>
<evidence type="ECO:0000256" key="3">
    <source>
        <dbReference type="ARBA" id="ARBA00023133"/>
    </source>
</evidence>
<dbReference type="EMBL" id="PVNL01000117">
    <property type="protein sequence ID" value="PRQ01174.1"/>
    <property type="molecule type" value="Genomic_DNA"/>
</dbReference>
<dbReference type="Pfam" id="PF00762">
    <property type="entry name" value="Ferrochelatase"/>
    <property type="match status" value="1"/>
</dbReference>
<evidence type="ECO:0000313" key="9">
    <source>
        <dbReference type="EMBL" id="PRQ01174.1"/>
    </source>
</evidence>
<evidence type="ECO:0000256" key="5">
    <source>
        <dbReference type="ARBA" id="ARBA00023244"/>
    </source>
</evidence>
<dbReference type="PANTHER" id="PTHR11108:SF1">
    <property type="entry name" value="FERROCHELATASE, MITOCHONDRIAL"/>
    <property type="match status" value="1"/>
</dbReference>
<organism evidence="9 10">
    <name type="scientific">Enhygromyxa salina</name>
    <dbReference type="NCBI Taxonomy" id="215803"/>
    <lineage>
        <taxon>Bacteria</taxon>
        <taxon>Pseudomonadati</taxon>
        <taxon>Myxococcota</taxon>
        <taxon>Polyangia</taxon>
        <taxon>Nannocystales</taxon>
        <taxon>Nannocystaceae</taxon>
        <taxon>Enhygromyxa</taxon>
    </lineage>
</organism>
<feature type="binding site" evidence="7">
    <location>
        <position position="204"/>
    </location>
    <ligand>
        <name>Fe(2+)</name>
        <dbReference type="ChEBI" id="CHEBI:29033"/>
    </ligand>
</feature>
<dbReference type="HAMAP" id="MF_00323">
    <property type="entry name" value="Ferrochelatase"/>
    <property type="match status" value="1"/>
</dbReference>
<gene>
    <name evidence="7 9" type="primary">hemH</name>
    <name evidence="9" type="ORF">ENSA7_57790</name>
</gene>
<dbReference type="CDD" id="cd03411">
    <property type="entry name" value="Ferrochelatase_N"/>
    <property type="match status" value="1"/>
</dbReference>
<comment type="pathway">
    <text evidence="7">Porphyrin-containing compound metabolism; protoheme biosynthesis; protoheme from protoporphyrin-IX: step 1/1.</text>
</comment>
<dbReference type="SUPFAM" id="SSF53800">
    <property type="entry name" value="Chelatase"/>
    <property type="match status" value="1"/>
</dbReference>